<gene>
    <name evidence="2" type="ORF">SIL82_00980</name>
</gene>
<feature type="transmembrane region" description="Helical" evidence="1">
    <location>
        <begin position="53"/>
        <end position="74"/>
    </location>
</feature>
<reference evidence="2 3" key="1">
    <citation type="submission" date="2023-11" db="EMBL/GenBank/DDBJ databases">
        <title>MicrobeMod: A computational toolkit for identifying prokaryotic methylation and restriction-modification with nanopore sequencing.</title>
        <authorList>
            <person name="Crits-Christoph A."/>
            <person name="Kang S.C."/>
            <person name="Lee H."/>
            <person name="Ostrov N."/>
        </authorList>
    </citation>
    <scope>NUCLEOTIDE SEQUENCE [LARGE SCALE GENOMIC DNA]</scope>
    <source>
        <strain evidence="2 3">ATCC 14820</strain>
    </source>
</reference>
<keyword evidence="3" id="KW-1185">Reference proteome</keyword>
<evidence type="ECO:0000313" key="3">
    <source>
        <dbReference type="Proteomes" id="UP001279660"/>
    </source>
</evidence>
<sequence length="137" mass="14353">MRKLFAVAAGSLVAFALVALFDFIGSALYPVSGDINAADPATLAALIASIPLPAKLLMVAGWLAAPLGGAWLALRIADGHWVGWVVTLVFLAAGLVNQAMLPHPLWMQVCAVVMPLLGGWLAQKLHHKPYPGEPLLG</sequence>
<proteinExistence type="predicted"/>
<name>A0ABU4PF20_9SPHN</name>
<keyword evidence="1" id="KW-0472">Membrane</keyword>
<accession>A0ABU4PF20</accession>
<dbReference type="Proteomes" id="UP001279660">
    <property type="component" value="Unassembled WGS sequence"/>
</dbReference>
<dbReference type="RefSeq" id="WP_010406026.1">
    <property type="nucleotide sequence ID" value="NZ_JAWXXV010000001.1"/>
</dbReference>
<dbReference type="EMBL" id="JAWXXV010000001">
    <property type="protein sequence ID" value="MDX5982818.1"/>
    <property type="molecule type" value="Genomic_DNA"/>
</dbReference>
<protein>
    <submittedName>
        <fullName evidence="2">Uncharacterized protein</fullName>
    </submittedName>
</protein>
<keyword evidence="1" id="KW-1133">Transmembrane helix</keyword>
<feature type="transmembrane region" description="Helical" evidence="1">
    <location>
        <begin position="81"/>
        <end position="99"/>
    </location>
</feature>
<keyword evidence="1" id="KW-0812">Transmembrane</keyword>
<evidence type="ECO:0000313" key="2">
    <source>
        <dbReference type="EMBL" id="MDX5982818.1"/>
    </source>
</evidence>
<evidence type="ECO:0000256" key="1">
    <source>
        <dbReference type="SAM" id="Phobius"/>
    </source>
</evidence>
<feature type="transmembrane region" description="Helical" evidence="1">
    <location>
        <begin position="105"/>
        <end position="122"/>
    </location>
</feature>
<organism evidence="2 3">
    <name type="scientific">Sphingomonas echinoides</name>
    <dbReference type="NCBI Taxonomy" id="59803"/>
    <lineage>
        <taxon>Bacteria</taxon>
        <taxon>Pseudomonadati</taxon>
        <taxon>Pseudomonadota</taxon>
        <taxon>Alphaproteobacteria</taxon>
        <taxon>Sphingomonadales</taxon>
        <taxon>Sphingomonadaceae</taxon>
        <taxon>Sphingomonas</taxon>
    </lineage>
</organism>
<comment type="caution">
    <text evidence="2">The sequence shown here is derived from an EMBL/GenBank/DDBJ whole genome shotgun (WGS) entry which is preliminary data.</text>
</comment>